<dbReference type="PANTHER" id="PTHR43280">
    <property type="entry name" value="ARAC-FAMILY TRANSCRIPTIONAL REGULATOR"/>
    <property type="match status" value="1"/>
</dbReference>
<evidence type="ECO:0000313" key="7">
    <source>
        <dbReference type="Proteomes" id="UP000297613"/>
    </source>
</evidence>
<organism evidence="6 7">
    <name type="scientific">Leptospira yasudae</name>
    <dbReference type="NCBI Taxonomy" id="2202201"/>
    <lineage>
        <taxon>Bacteria</taxon>
        <taxon>Pseudomonadati</taxon>
        <taxon>Spirochaetota</taxon>
        <taxon>Spirochaetia</taxon>
        <taxon>Leptospirales</taxon>
        <taxon>Leptospiraceae</taxon>
        <taxon>Leptospira</taxon>
    </lineage>
</organism>
<dbReference type="GO" id="GO:0003700">
    <property type="term" value="F:DNA-binding transcription factor activity"/>
    <property type="evidence" value="ECO:0007669"/>
    <property type="project" value="InterPro"/>
</dbReference>
<dbReference type="SMART" id="SM00342">
    <property type="entry name" value="HTH_ARAC"/>
    <property type="match status" value="1"/>
</dbReference>
<protein>
    <submittedName>
        <fullName evidence="6">AraC family transcriptional regulator</fullName>
    </submittedName>
</protein>
<keyword evidence="3" id="KW-0804">Transcription</keyword>
<dbReference type="SUPFAM" id="SSF46689">
    <property type="entry name" value="Homeodomain-like"/>
    <property type="match status" value="1"/>
</dbReference>
<feature type="domain" description="HTH araC/xylS-type" evidence="5">
    <location>
        <begin position="284"/>
        <end position="385"/>
    </location>
</feature>
<keyword evidence="1" id="KW-0805">Transcription regulation</keyword>
<dbReference type="InterPro" id="IPR018060">
    <property type="entry name" value="HTH_AraC"/>
</dbReference>
<evidence type="ECO:0000259" key="5">
    <source>
        <dbReference type="PROSITE" id="PS01124"/>
    </source>
</evidence>
<dbReference type="EMBL" id="RQGM01000007">
    <property type="protein sequence ID" value="TGL89417.1"/>
    <property type="molecule type" value="Genomic_DNA"/>
</dbReference>
<dbReference type="Proteomes" id="UP000297613">
    <property type="component" value="Unassembled WGS sequence"/>
</dbReference>
<feature type="transmembrane region" description="Helical" evidence="4">
    <location>
        <begin position="149"/>
        <end position="175"/>
    </location>
</feature>
<feature type="transmembrane region" description="Helical" evidence="4">
    <location>
        <begin position="214"/>
        <end position="232"/>
    </location>
</feature>
<reference evidence="6 7" key="1">
    <citation type="journal article" date="2019" name="PLoS Negl. Trop. Dis.">
        <title>Revisiting the worldwide diversity of Leptospira species in the environment.</title>
        <authorList>
            <person name="Vincent A.T."/>
            <person name="Schiettekatte O."/>
            <person name="Bourhy P."/>
            <person name="Veyrier F.J."/>
            <person name="Picardeau M."/>
        </authorList>
    </citation>
    <scope>NUCLEOTIDE SEQUENCE [LARGE SCALE GENOMIC DNA]</scope>
    <source>
        <strain evidence="6 7">201702445</strain>
    </source>
</reference>
<keyword evidence="4" id="KW-1133">Transmembrane helix</keyword>
<evidence type="ECO:0000256" key="2">
    <source>
        <dbReference type="ARBA" id="ARBA00023125"/>
    </source>
</evidence>
<evidence type="ECO:0000256" key="4">
    <source>
        <dbReference type="SAM" id="Phobius"/>
    </source>
</evidence>
<dbReference type="GO" id="GO:0043565">
    <property type="term" value="F:sequence-specific DNA binding"/>
    <property type="evidence" value="ECO:0007669"/>
    <property type="project" value="InterPro"/>
</dbReference>
<dbReference type="PROSITE" id="PS01124">
    <property type="entry name" value="HTH_ARAC_FAMILY_2"/>
    <property type="match status" value="1"/>
</dbReference>
<comment type="caution">
    <text evidence="6">The sequence shown here is derived from an EMBL/GenBank/DDBJ whole genome shotgun (WGS) entry which is preliminary data.</text>
</comment>
<dbReference type="PANTHER" id="PTHR43280:SF29">
    <property type="entry name" value="ARAC-FAMILY TRANSCRIPTIONAL REGULATOR"/>
    <property type="match status" value="1"/>
</dbReference>
<keyword evidence="2" id="KW-0238">DNA-binding</keyword>
<evidence type="ECO:0000313" key="6">
    <source>
        <dbReference type="EMBL" id="TGL89417.1"/>
    </source>
</evidence>
<keyword evidence="4" id="KW-0812">Transmembrane</keyword>
<dbReference type="Pfam" id="PF12833">
    <property type="entry name" value="HTH_18"/>
    <property type="match status" value="1"/>
</dbReference>
<dbReference type="Gene3D" id="1.10.10.60">
    <property type="entry name" value="Homeodomain-like"/>
    <property type="match status" value="1"/>
</dbReference>
<feature type="transmembrane region" description="Helical" evidence="4">
    <location>
        <begin position="182"/>
        <end position="202"/>
    </location>
</feature>
<feature type="transmembrane region" description="Helical" evidence="4">
    <location>
        <begin position="23"/>
        <end position="47"/>
    </location>
</feature>
<accession>A0A6N4R2T1</accession>
<feature type="transmembrane region" description="Helical" evidence="4">
    <location>
        <begin position="59"/>
        <end position="80"/>
    </location>
</feature>
<proteinExistence type="predicted"/>
<keyword evidence="4" id="KW-0472">Membrane</keyword>
<feature type="transmembrane region" description="Helical" evidence="4">
    <location>
        <begin position="126"/>
        <end position="143"/>
    </location>
</feature>
<dbReference type="RefSeq" id="WP_135574848.1">
    <property type="nucleotide sequence ID" value="NZ_RQGK01000010.1"/>
</dbReference>
<evidence type="ECO:0000256" key="3">
    <source>
        <dbReference type="ARBA" id="ARBA00023163"/>
    </source>
</evidence>
<evidence type="ECO:0000256" key="1">
    <source>
        <dbReference type="ARBA" id="ARBA00023015"/>
    </source>
</evidence>
<sequence length="402" mass="46468">MEVEAIQSLFEVLKEFVLLDKKISPFSVCIQAVAILWSLSVGVSDLFRYKKIRMNSVRAAKTLSVFFMLILYNIATYYMISPALYHPGFGHKLFFGIYLAISFYNVASSLIYFLYIQDLLEKPERYSNLLLIVFPLSLVFTFSSENLILPIYVTNALIAITFLSISCAATISVYYKKIPRIYLNYLIVCTALAFAYCLRIYGIEVRSPDILVNAFMIGVYGILYLFFLQFYFPGFGWKSSRFHNGEPDQDILDFEEECDGCDLETKNPQKRNLLEGVNLQTIENRIEKFVKEKVFVDEDIRLPDFAAYLGLTVHQASYYLNQYKKLNFPEFINYHRFEEAKDMILRKTNLNLLEIGLACGFNSPSSFHRASVKFAGIPPRDLKKELLRTNPSPHEFRVNSFS</sequence>
<feature type="transmembrane region" description="Helical" evidence="4">
    <location>
        <begin position="92"/>
        <end position="114"/>
    </location>
</feature>
<gene>
    <name evidence="6" type="ORF">EHQ83_01415</name>
</gene>
<name>A0A6N4R2T1_9LEPT</name>
<dbReference type="AlphaFoldDB" id="A0A6N4R2T1"/>
<dbReference type="InterPro" id="IPR009057">
    <property type="entry name" value="Homeodomain-like_sf"/>
</dbReference>